<sequence>MSTRLLQSAAVVAAILSTAAEAAGDSSFNPEISLILDGRYGSFDNDSDYELPGFMLGGEAGRGEEGFHLGHSELVLSANVDNLFYGKMTAAIAEHDGETEVELEEAYIETLGLGHGITAKAGRFFSGLGYLNQQHPHAWDFTDAPLIYRGLFGDQLLDDGVHLSWVAPTPMFVKVGAEITRGERFPAAGASNDGVGASTFFAKVGGDLGESQAWQLGISHWRAEVEGRTSGGHHHHEDEEGGHETPTYSGDSDVTGIDFVWKWAPHGNATERNLKIQGEYFIRNEDGDVVMDDESDAPESTTYDGEQKGGYLQAVYQFMPRWRIGLRYDWLDSDNKGSDEEVLAEAGLDNEGHTPQRFTLMGDYSHSEYSRVRLQFARDESYEDKDNIITLQYIVSLGSHGAHQF</sequence>
<dbReference type="AlphaFoldDB" id="A0A1E2UTW0"/>
<keyword evidence="2" id="KW-0732">Signal</keyword>
<dbReference type="RefSeq" id="WP_069020069.1">
    <property type="nucleotide sequence ID" value="NZ_LVJY01000005.1"/>
</dbReference>
<keyword evidence="4" id="KW-1185">Reference proteome</keyword>
<protein>
    <recommendedName>
        <fullName evidence="5">Zinc-regulated TonB-dependent outer membrane receptor</fullName>
    </recommendedName>
</protein>
<proteinExistence type="predicted"/>
<evidence type="ECO:0000313" key="3">
    <source>
        <dbReference type="EMBL" id="ODB98121.1"/>
    </source>
</evidence>
<dbReference type="EMBL" id="LVJZ01000003">
    <property type="protein sequence ID" value="ODB98121.1"/>
    <property type="molecule type" value="Genomic_DNA"/>
</dbReference>
<dbReference type="Gene3D" id="2.40.160.10">
    <property type="entry name" value="Porin"/>
    <property type="match status" value="1"/>
</dbReference>
<dbReference type="Proteomes" id="UP000094849">
    <property type="component" value="Unassembled WGS sequence"/>
</dbReference>
<comment type="caution">
    <text evidence="3">The sequence shown here is derived from an EMBL/GenBank/DDBJ whole genome shotgun (WGS) entry which is preliminary data.</text>
</comment>
<dbReference type="InterPro" id="IPR023614">
    <property type="entry name" value="Porin_dom_sf"/>
</dbReference>
<feature type="signal peptide" evidence="2">
    <location>
        <begin position="1"/>
        <end position="22"/>
    </location>
</feature>
<organism evidence="3 4">
    <name type="scientific">Candidatus Thiodiazotropha endoloripes</name>
    <dbReference type="NCBI Taxonomy" id="1818881"/>
    <lineage>
        <taxon>Bacteria</taxon>
        <taxon>Pseudomonadati</taxon>
        <taxon>Pseudomonadota</taxon>
        <taxon>Gammaproteobacteria</taxon>
        <taxon>Chromatiales</taxon>
        <taxon>Sedimenticolaceae</taxon>
        <taxon>Candidatus Thiodiazotropha</taxon>
    </lineage>
</organism>
<reference evidence="3 4" key="1">
    <citation type="submission" date="2016-03" db="EMBL/GenBank/DDBJ databases">
        <title>Chemosynthetic sulphur-oxidizing symbionts of marine invertebrate animals are capable of nitrogen fixation.</title>
        <authorList>
            <person name="Petersen J.M."/>
            <person name="Kemper A."/>
            <person name="Gruber-Vodicka H."/>
            <person name="Cardini U."/>
            <person name="Geest Mvander."/>
            <person name="Kleiner M."/>
            <person name="Bulgheresi S."/>
            <person name="Fussmann M."/>
            <person name="Herbold C."/>
            <person name="Seah B.K.B."/>
            <person name="Antony C.Paul."/>
            <person name="Liu D."/>
            <person name="Belitz A."/>
            <person name="Weber M."/>
        </authorList>
    </citation>
    <scope>NUCLEOTIDE SEQUENCE [LARGE SCALE GENOMIC DNA]</scope>
    <source>
        <strain evidence="3">G_D</strain>
    </source>
</reference>
<evidence type="ECO:0008006" key="5">
    <source>
        <dbReference type="Google" id="ProtNLM"/>
    </source>
</evidence>
<evidence type="ECO:0000256" key="2">
    <source>
        <dbReference type="SAM" id="SignalP"/>
    </source>
</evidence>
<dbReference type="STRING" id="1818881.A3196_15960"/>
<feature type="region of interest" description="Disordered" evidence="1">
    <location>
        <begin position="227"/>
        <end position="251"/>
    </location>
</feature>
<gene>
    <name evidence="3" type="ORF">A3196_15960</name>
</gene>
<evidence type="ECO:0000313" key="4">
    <source>
        <dbReference type="Proteomes" id="UP000094849"/>
    </source>
</evidence>
<dbReference type="OrthoDB" id="9788733at2"/>
<name>A0A1E2UTW0_9GAMM</name>
<accession>A0A1E2UTW0</accession>
<feature type="chain" id="PRO_5009119198" description="Zinc-regulated TonB-dependent outer membrane receptor" evidence="2">
    <location>
        <begin position="23"/>
        <end position="405"/>
    </location>
</feature>
<dbReference type="SUPFAM" id="SSF56935">
    <property type="entry name" value="Porins"/>
    <property type="match status" value="1"/>
</dbReference>
<evidence type="ECO:0000256" key="1">
    <source>
        <dbReference type="SAM" id="MobiDB-lite"/>
    </source>
</evidence>